<dbReference type="RefSeq" id="WP_091614583.1">
    <property type="nucleotide sequence ID" value="NZ_FNNC01000004.1"/>
</dbReference>
<dbReference type="PANTHER" id="PTHR33744">
    <property type="entry name" value="CARBOHYDRATE DIACID REGULATOR"/>
    <property type="match status" value="1"/>
</dbReference>
<dbReference type="Proteomes" id="UP000199488">
    <property type="component" value="Unassembled WGS sequence"/>
</dbReference>
<dbReference type="STRING" id="1122204.SAMN05421781_2047"/>
<proteinExistence type="predicted"/>
<dbReference type="InterPro" id="IPR051448">
    <property type="entry name" value="CdaR-like_regulators"/>
</dbReference>
<dbReference type="InterPro" id="IPR009057">
    <property type="entry name" value="Homeodomain-like_sf"/>
</dbReference>
<dbReference type="Gene3D" id="1.10.10.2840">
    <property type="entry name" value="PucR C-terminal helix-turn-helix domain"/>
    <property type="match status" value="1"/>
</dbReference>
<evidence type="ECO:0000259" key="1">
    <source>
        <dbReference type="Pfam" id="PF13556"/>
    </source>
</evidence>
<dbReference type="EMBL" id="FNNC01000004">
    <property type="protein sequence ID" value="SDW66628.1"/>
    <property type="molecule type" value="Genomic_DNA"/>
</dbReference>
<dbReference type="InterPro" id="IPR025736">
    <property type="entry name" value="PucR_C-HTH_dom"/>
</dbReference>
<reference evidence="2 3" key="1">
    <citation type="submission" date="2016-10" db="EMBL/GenBank/DDBJ databases">
        <authorList>
            <person name="de Groot N.N."/>
        </authorList>
    </citation>
    <scope>NUCLEOTIDE SEQUENCE [LARGE SCALE GENOMIC DNA]</scope>
    <source>
        <strain evidence="2 3">DSM 23126</strain>
    </source>
</reference>
<dbReference type="SUPFAM" id="SSF46689">
    <property type="entry name" value="Homeodomain-like"/>
    <property type="match status" value="1"/>
</dbReference>
<evidence type="ECO:0000313" key="2">
    <source>
        <dbReference type="EMBL" id="SDW66628.1"/>
    </source>
</evidence>
<feature type="domain" description="PucR C-terminal helix-turn-helix" evidence="1">
    <location>
        <begin position="234"/>
        <end position="291"/>
    </location>
</feature>
<name>A0A1H2VE88_9BACI</name>
<accession>A0A1H2VE88</accession>
<dbReference type="OrthoDB" id="9792148at2"/>
<protein>
    <submittedName>
        <fullName evidence="2">PucR C-terminal helix-turn-helix domain-containing protein</fullName>
    </submittedName>
</protein>
<dbReference type="AlphaFoldDB" id="A0A1H2VE88"/>
<keyword evidence="3" id="KW-1185">Reference proteome</keyword>
<dbReference type="Pfam" id="PF13556">
    <property type="entry name" value="HTH_30"/>
    <property type="match status" value="1"/>
</dbReference>
<dbReference type="InterPro" id="IPR042070">
    <property type="entry name" value="PucR_C-HTH_sf"/>
</dbReference>
<dbReference type="PANTHER" id="PTHR33744:SF15">
    <property type="entry name" value="CARBOHYDRATE DIACID REGULATOR"/>
    <property type="match status" value="1"/>
</dbReference>
<gene>
    <name evidence="2" type="ORF">SAMN05421781_2047</name>
</gene>
<evidence type="ECO:0000313" key="3">
    <source>
        <dbReference type="Proteomes" id="UP000199488"/>
    </source>
</evidence>
<sequence>MHNDIISLFPEAVPQEHWKEITQPEHHLYYRLPDGTQMALPIQSVSTREKQLLETVLTPVSPGSREDSPWAAYLQAKSDTLPEQIPESFRFLFLEGSSLYRWKNDIHDTLLEYYQRSVTLTVIGDEKLLAVIPDDNSDEEEVFEAQELSSLLMGDTMVDASVYYGRKVYRSENIRLIYQQEQEMFSFLQEQQPSRRSFAPFEALPCIHMIENTRFSKKELLHYALSGLEQDEELMHTLYTFFLENLNSSATAKRLHLHRNTLKYRLDKVTDRIGIDVKQFLHAAPLFLLLQAQYGSGIA</sequence>
<organism evidence="2 3">
    <name type="scientific">Marinococcus luteus</name>
    <dbReference type="NCBI Taxonomy" id="1122204"/>
    <lineage>
        <taxon>Bacteria</taxon>
        <taxon>Bacillati</taxon>
        <taxon>Bacillota</taxon>
        <taxon>Bacilli</taxon>
        <taxon>Bacillales</taxon>
        <taxon>Bacillaceae</taxon>
        <taxon>Marinococcus</taxon>
    </lineage>
</organism>